<comment type="caution">
    <text evidence="1">The sequence shown here is derived from an EMBL/GenBank/DDBJ whole genome shotgun (WGS) entry which is preliminary data.</text>
</comment>
<reference evidence="1 2" key="1">
    <citation type="submission" date="2010-12" db="EMBL/GenBank/DDBJ databases">
        <title>The Genome Sequence of Coprobacillus sp. strain 29_1.</title>
        <authorList>
            <consortium name="The Broad Institute Genome Sequencing Platform"/>
            <person name="Earl A."/>
            <person name="Ward D."/>
            <person name="Feldgarden M."/>
            <person name="Gevers D."/>
            <person name="Daigneault M."/>
            <person name="Sibley C.D."/>
            <person name="White A."/>
            <person name="Strauss J."/>
            <person name="Allen-Vercoe E."/>
            <person name="Young S.K."/>
            <person name="Zeng Q."/>
            <person name="Gargeya S."/>
            <person name="Fitzgerald M."/>
            <person name="Haas B."/>
            <person name="Abouelleil A."/>
            <person name="Alvarado L."/>
            <person name="Arachchi H.M."/>
            <person name="Berlin A."/>
            <person name="Brown A."/>
            <person name="Chapman S.B."/>
            <person name="Chen Z."/>
            <person name="Dunbar C."/>
            <person name="Freedman E."/>
            <person name="Gearin G."/>
            <person name="Gellesch M."/>
            <person name="Goldberg J."/>
            <person name="Griggs A."/>
            <person name="Gujja S."/>
            <person name="Heilman E."/>
            <person name="Heiman D."/>
            <person name="Howarth C."/>
            <person name="Larson L."/>
            <person name="Lui A."/>
            <person name="MacDonald P.J.P."/>
            <person name="Mehta T."/>
            <person name="Montmayeur A."/>
            <person name="Murphy C."/>
            <person name="Neiman D."/>
            <person name="Pearson M."/>
            <person name="Priest M."/>
            <person name="Roberts A."/>
            <person name="Saif S."/>
            <person name="Shea T."/>
            <person name="Shenoy N."/>
            <person name="Sisk P."/>
            <person name="Stolte C."/>
            <person name="Sykes S."/>
            <person name="White J."/>
            <person name="Yandava C."/>
            <person name="Nusbaum C."/>
            <person name="Birren B."/>
        </authorList>
    </citation>
    <scope>NUCLEOTIDE SEQUENCE [LARGE SCALE GENOMIC DNA]</scope>
    <source>
        <strain evidence="1 2">29_1</strain>
    </source>
</reference>
<dbReference type="RefSeq" id="WP_008789652.1">
    <property type="nucleotide sequence ID" value="NZ_AKCB01000001.1"/>
</dbReference>
<evidence type="ECO:0000313" key="2">
    <source>
        <dbReference type="Proteomes" id="UP000003157"/>
    </source>
</evidence>
<dbReference type="OrthoDB" id="1644515at2"/>
<sequence length="118" mass="14135">MDQYRIICLKEKMSEMVNTYPDLIPLLYSQQNDVFETNQIELLFSPMNLGKEKLLQIIQKREDYTYYHGIHQLLNPITEEKISIVMNEYDIEVTESNENHVVFDMIKAFSKNFYMIKT</sequence>
<organism evidence="1 2">
    <name type="scientific">Coprobacillus cateniformis</name>
    <dbReference type="NCBI Taxonomy" id="100884"/>
    <lineage>
        <taxon>Bacteria</taxon>
        <taxon>Bacillati</taxon>
        <taxon>Bacillota</taxon>
        <taxon>Erysipelotrichia</taxon>
        <taxon>Erysipelotrichales</taxon>
        <taxon>Coprobacillaceae</taxon>
        <taxon>Coprobacillus</taxon>
    </lineage>
</organism>
<gene>
    <name evidence="1" type="ORF">HMPREF9488_02564</name>
</gene>
<name>E7GCS2_9FIRM</name>
<dbReference type="GeneID" id="78228147"/>
<dbReference type="AlphaFoldDB" id="E7GCS2"/>
<dbReference type="eggNOG" id="ENOG50341BI">
    <property type="taxonomic scope" value="Bacteria"/>
</dbReference>
<dbReference type="HOGENOM" id="CLU_2069110_0_0_9"/>
<dbReference type="EMBL" id="ADKX01000039">
    <property type="protein sequence ID" value="EFW04281.1"/>
    <property type="molecule type" value="Genomic_DNA"/>
</dbReference>
<accession>E7GCS2</accession>
<keyword evidence="2" id="KW-1185">Reference proteome</keyword>
<protein>
    <submittedName>
        <fullName evidence="1">Uncharacterized protein</fullName>
    </submittedName>
</protein>
<evidence type="ECO:0000313" key="1">
    <source>
        <dbReference type="EMBL" id="EFW04281.1"/>
    </source>
</evidence>
<dbReference type="Proteomes" id="UP000003157">
    <property type="component" value="Unassembled WGS sequence"/>
</dbReference>
<proteinExistence type="predicted"/>
<dbReference type="STRING" id="100884.GCA_000269565_00217"/>